<name>E4X587_OIKDI</name>
<feature type="region of interest" description="Disordered" evidence="6">
    <location>
        <begin position="413"/>
        <end position="434"/>
    </location>
</feature>
<dbReference type="InterPro" id="IPR013087">
    <property type="entry name" value="Znf_C2H2_type"/>
</dbReference>
<keyword evidence="2 5" id="KW-0863">Zinc-finger</keyword>
<protein>
    <recommendedName>
        <fullName evidence="7">C2H2-type domain-containing protein</fullName>
    </recommendedName>
</protein>
<dbReference type="AlphaFoldDB" id="E4X587"/>
<evidence type="ECO:0000256" key="4">
    <source>
        <dbReference type="ARBA" id="ARBA00034119"/>
    </source>
</evidence>
<dbReference type="GO" id="GO:0008270">
    <property type="term" value="F:zinc ion binding"/>
    <property type="evidence" value="ECO:0007669"/>
    <property type="project" value="UniProtKB-KW"/>
</dbReference>
<evidence type="ECO:0000313" key="8">
    <source>
        <dbReference type="EMBL" id="CBY18456.1"/>
    </source>
</evidence>
<gene>
    <name evidence="8" type="ORF">GSOID_T00002318001</name>
</gene>
<evidence type="ECO:0000256" key="5">
    <source>
        <dbReference type="PROSITE-ProRule" id="PRU00042"/>
    </source>
</evidence>
<dbReference type="PANTHER" id="PTHR13267:SF3">
    <property type="entry name" value="ZINC FINGER PROTEIN 277"/>
    <property type="match status" value="1"/>
</dbReference>
<dbReference type="FunCoup" id="E4X587">
    <property type="interactions" value="389"/>
</dbReference>
<evidence type="ECO:0000256" key="6">
    <source>
        <dbReference type="SAM" id="MobiDB-lite"/>
    </source>
</evidence>
<dbReference type="Pfam" id="PF12756">
    <property type="entry name" value="zf-C2H2_2"/>
    <property type="match status" value="1"/>
</dbReference>
<proteinExistence type="inferred from homology"/>
<evidence type="ECO:0000256" key="2">
    <source>
        <dbReference type="ARBA" id="ARBA00022771"/>
    </source>
</evidence>
<evidence type="ECO:0000259" key="7">
    <source>
        <dbReference type="PROSITE" id="PS50157"/>
    </source>
</evidence>
<sequence length="449" mass="53866">MAKTNIAEVLSLPRRCDIVDEPFAPVDCLLCEETFDLGCSQNFLRHLLVDHKFVIGDVNLIWDLGSYINYWKHRFKDFSTTEAALLQFCTVMKTNTGEHDVFESEFYYFLCDTVPEDRQLREHLNHMRLDVILENQERDRSRTNFNKMCLFCSAEFNGSYDQVKEFFNHMSEKHHFNVGHPDNMVFIDDFIESIRGRLDGLQCLSCTKCFKDRTTLKDHMRKKSHRALNKEDRSFDKFYLVNYLELGKRWTQLNQEEDSDNEEAWQEIGTEPIDQHFCFFCEEVFSSYTKLITHLYQKHDFEYEKIKEQLKMSFYEQFKFVNWIRMEKFKDETGKLDVMEITERILAKEWNQPQYYFPTYQDDAVLTTIEDTNIQDNDELYVFPETREHPEDIRNNSILKHLVVDIVEKDNGKQNKYQRKQKRQKPKQQQVKKNLNVQITVSIDNKAEQ</sequence>
<evidence type="ECO:0000256" key="1">
    <source>
        <dbReference type="ARBA" id="ARBA00022723"/>
    </source>
</evidence>
<dbReference type="PROSITE" id="PS00028">
    <property type="entry name" value="ZINC_FINGER_C2H2_1"/>
    <property type="match status" value="2"/>
</dbReference>
<keyword evidence="1" id="KW-0479">Metal-binding</keyword>
<accession>E4X587</accession>
<dbReference type="InterPro" id="IPR041661">
    <property type="entry name" value="ZN622/Rei1/Reh1_Znf-C2H2"/>
</dbReference>
<evidence type="ECO:0000256" key="3">
    <source>
        <dbReference type="ARBA" id="ARBA00022833"/>
    </source>
</evidence>
<dbReference type="PANTHER" id="PTHR13267">
    <property type="entry name" value="ZINC FINGER PROTEIN 277"/>
    <property type="match status" value="1"/>
</dbReference>
<reference evidence="8" key="1">
    <citation type="journal article" date="2010" name="Science">
        <title>Plasticity of animal genome architecture unmasked by rapid evolution of a pelagic tunicate.</title>
        <authorList>
            <person name="Denoeud F."/>
            <person name="Henriet S."/>
            <person name="Mungpakdee S."/>
            <person name="Aury J.M."/>
            <person name="Da Silva C."/>
            <person name="Brinkmann H."/>
            <person name="Mikhaleva J."/>
            <person name="Olsen L.C."/>
            <person name="Jubin C."/>
            <person name="Canestro C."/>
            <person name="Bouquet J.M."/>
            <person name="Danks G."/>
            <person name="Poulain J."/>
            <person name="Campsteijn C."/>
            <person name="Adamski M."/>
            <person name="Cross I."/>
            <person name="Yadetie F."/>
            <person name="Muffato M."/>
            <person name="Louis A."/>
            <person name="Butcher S."/>
            <person name="Tsagkogeorga G."/>
            <person name="Konrad A."/>
            <person name="Singh S."/>
            <person name="Jensen M.F."/>
            <person name="Cong E.H."/>
            <person name="Eikeseth-Otteraa H."/>
            <person name="Noel B."/>
            <person name="Anthouard V."/>
            <person name="Porcel B.M."/>
            <person name="Kachouri-Lafond R."/>
            <person name="Nishino A."/>
            <person name="Ugolini M."/>
            <person name="Chourrout P."/>
            <person name="Nishida H."/>
            <person name="Aasland R."/>
            <person name="Huzurbazar S."/>
            <person name="Westhof E."/>
            <person name="Delsuc F."/>
            <person name="Lehrach H."/>
            <person name="Reinhardt R."/>
            <person name="Weissenbach J."/>
            <person name="Roy S.W."/>
            <person name="Artiguenave F."/>
            <person name="Postlethwait J.H."/>
            <person name="Manak J.R."/>
            <person name="Thompson E.M."/>
            <person name="Jaillon O."/>
            <person name="Du Pasquier L."/>
            <person name="Boudinot P."/>
            <person name="Liberles D.A."/>
            <person name="Volff J.N."/>
            <person name="Philippe H."/>
            <person name="Lenhard B."/>
            <person name="Roest Crollius H."/>
            <person name="Wincker P."/>
            <person name="Chourrout D."/>
        </authorList>
    </citation>
    <scope>NUCLEOTIDE SEQUENCE [LARGE SCALE GENOMIC DNA]</scope>
</reference>
<organism evidence="8">
    <name type="scientific">Oikopleura dioica</name>
    <name type="common">Tunicate</name>
    <dbReference type="NCBI Taxonomy" id="34765"/>
    <lineage>
        <taxon>Eukaryota</taxon>
        <taxon>Metazoa</taxon>
        <taxon>Chordata</taxon>
        <taxon>Tunicata</taxon>
        <taxon>Appendicularia</taxon>
        <taxon>Copelata</taxon>
        <taxon>Oikopleuridae</taxon>
        <taxon>Oikopleura</taxon>
    </lineage>
</organism>
<dbReference type="InterPro" id="IPR040048">
    <property type="entry name" value="ZNF277"/>
</dbReference>
<dbReference type="EMBL" id="FN653025">
    <property type="protein sequence ID" value="CBY18456.1"/>
    <property type="molecule type" value="Genomic_DNA"/>
</dbReference>
<dbReference type="SMART" id="SM00355">
    <property type="entry name" value="ZnF_C2H2"/>
    <property type="match status" value="4"/>
</dbReference>
<feature type="compositionally biased region" description="Basic residues" evidence="6">
    <location>
        <begin position="416"/>
        <end position="426"/>
    </location>
</feature>
<dbReference type="OrthoDB" id="278606at2759"/>
<dbReference type="InParanoid" id="E4X587"/>
<feature type="domain" description="C2H2-type" evidence="7">
    <location>
        <begin position="201"/>
        <end position="230"/>
    </location>
</feature>
<dbReference type="SUPFAM" id="SSF57667">
    <property type="entry name" value="beta-beta-alpha zinc fingers"/>
    <property type="match status" value="2"/>
</dbReference>
<evidence type="ECO:0000313" key="9">
    <source>
        <dbReference type="Proteomes" id="UP000001307"/>
    </source>
</evidence>
<comment type="similarity">
    <text evidence="4">Belongs to the ZNF277 family.</text>
</comment>
<keyword evidence="3" id="KW-0862">Zinc</keyword>
<dbReference type="PROSITE" id="PS50157">
    <property type="entry name" value="ZINC_FINGER_C2H2_2"/>
    <property type="match status" value="1"/>
</dbReference>
<dbReference type="InterPro" id="IPR036236">
    <property type="entry name" value="Znf_C2H2_sf"/>
</dbReference>
<dbReference type="Proteomes" id="UP000001307">
    <property type="component" value="Unassembled WGS sequence"/>
</dbReference>
<keyword evidence="9" id="KW-1185">Reference proteome</keyword>